<organism evidence="1 2">
    <name type="scientific">Cirrhinus mrigala</name>
    <name type="common">Mrigala</name>
    <dbReference type="NCBI Taxonomy" id="683832"/>
    <lineage>
        <taxon>Eukaryota</taxon>
        <taxon>Metazoa</taxon>
        <taxon>Chordata</taxon>
        <taxon>Craniata</taxon>
        <taxon>Vertebrata</taxon>
        <taxon>Euteleostomi</taxon>
        <taxon>Actinopterygii</taxon>
        <taxon>Neopterygii</taxon>
        <taxon>Teleostei</taxon>
        <taxon>Ostariophysi</taxon>
        <taxon>Cypriniformes</taxon>
        <taxon>Cyprinidae</taxon>
        <taxon>Labeoninae</taxon>
        <taxon>Labeonini</taxon>
        <taxon>Cirrhinus</taxon>
    </lineage>
</organism>
<feature type="non-terminal residue" evidence="1">
    <location>
        <position position="1"/>
    </location>
</feature>
<accession>A0ABD0NPL7</accession>
<protein>
    <submittedName>
        <fullName evidence="1">Uncharacterized protein</fullName>
    </submittedName>
</protein>
<dbReference type="AlphaFoldDB" id="A0ABD0NPL7"/>
<sequence>VSLRILSMDSDGFPGSAWASALEWDYYDPSYVTQNHVPKHRPHAPTITTK</sequence>
<reference evidence="1 2" key="1">
    <citation type="submission" date="2024-05" db="EMBL/GenBank/DDBJ databases">
        <title>Genome sequencing and assembly of Indian major carp, Cirrhinus mrigala (Hamilton, 1822).</title>
        <authorList>
            <person name="Mohindra V."/>
            <person name="Chowdhury L.M."/>
            <person name="Lal K."/>
            <person name="Jena J.K."/>
        </authorList>
    </citation>
    <scope>NUCLEOTIDE SEQUENCE [LARGE SCALE GENOMIC DNA]</scope>
    <source>
        <strain evidence="1">CM1030</strain>
        <tissue evidence="1">Blood</tissue>
    </source>
</reference>
<gene>
    <name evidence="1" type="ORF">M9458_042713</name>
</gene>
<evidence type="ECO:0000313" key="2">
    <source>
        <dbReference type="Proteomes" id="UP001529510"/>
    </source>
</evidence>
<keyword evidence="2" id="KW-1185">Reference proteome</keyword>
<proteinExistence type="predicted"/>
<feature type="non-terminal residue" evidence="1">
    <location>
        <position position="50"/>
    </location>
</feature>
<dbReference type="EMBL" id="JAMKFB020000021">
    <property type="protein sequence ID" value="KAL0163317.1"/>
    <property type="molecule type" value="Genomic_DNA"/>
</dbReference>
<dbReference type="Proteomes" id="UP001529510">
    <property type="component" value="Unassembled WGS sequence"/>
</dbReference>
<comment type="caution">
    <text evidence="1">The sequence shown here is derived from an EMBL/GenBank/DDBJ whole genome shotgun (WGS) entry which is preliminary data.</text>
</comment>
<name>A0ABD0NPL7_CIRMR</name>
<evidence type="ECO:0000313" key="1">
    <source>
        <dbReference type="EMBL" id="KAL0163317.1"/>
    </source>
</evidence>